<name>A0ABS2XZR6_POLSP</name>
<protein>
    <recommendedName>
        <fullName evidence="2">Protein preY, mitochondrial</fullName>
    </recommendedName>
</protein>
<dbReference type="InterPro" id="IPR005651">
    <property type="entry name" value="Trm112-like"/>
</dbReference>
<comment type="similarity">
    <text evidence="1">Belongs to the PREY family.</text>
</comment>
<organism evidence="3 4">
    <name type="scientific">Polyodon spathula</name>
    <name type="common">North American paddlefish</name>
    <name type="synonym">Squalus spathula</name>
    <dbReference type="NCBI Taxonomy" id="7913"/>
    <lineage>
        <taxon>Eukaryota</taxon>
        <taxon>Metazoa</taxon>
        <taxon>Chordata</taxon>
        <taxon>Craniata</taxon>
        <taxon>Vertebrata</taxon>
        <taxon>Euteleostomi</taxon>
        <taxon>Actinopterygii</taxon>
        <taxon>Chondrostei</taxon>
        <taxon>Acipenseriformes</taxon>
        <taxon>Polyodontidae</taxon>
        <taxon>Polyodon</taxon>
    </lineage>
</organism>
<accession>A0ABS2XZR6</accession>
<dbReference type="Proteomes" id="UP001166093">
    <property type="component" value="Unassembled WGS sequence"/>
</dbReference>
<dbReference type="Pfam" id="PF03966">
    <property type="entry name" value="Trm112p"/>
    <property type="match status" value="1"/>
</dbReference>
<feature type="non-terminal residue" evidence="3">
    <location>
        <position position="1"/>
    </location>
</feature>
<evidence type="ECO:0000313" key="4">
    <source>
        <dbReference type="Proteomes" id="UP001166093"/>
    </source>
</evidence>
<sequence>MQNVYRKLVLNAIRSQTTSIHSPFVPAVRKLQCSATILSAGAVKDNEQNNGFDASLLEYLVCPLSKKPLRYEALTNELINEELGIAYPVVDGIPNMIPQDARMIRKQEQTRKDNAED</sequence>
<reference evidence="3" key="1">
    <citation type="journal article" date="2021" name="Cell">
        <title>Tracing the genetic footprints of vertebrate landing in non-teleost ray-finned fishes.</title>
        <authorList>
            <person name="Bi X."/>
            <person name="Wang K."/>
            <person name="Yang L."/>
            <person name="Pan H."/>
            <person name="Jiang H."/>
            <person name="Wei Q."/>
            <person name="Fang M."/>
            <person name="Yu H."/>
            <person name="Zhu C."/>
            <person name="Cai Y."/>
            <person name="He Y."/>
            <person name="Gan X."/>
            <person name="Zeng H."/>
            <person name="Yu D."/>
            <person name="Zhu Y."/>
            <person name="Jiang H."/>
            <person name="Qiu Q."/>
            <person name="Yang H."/>
            <person name="Zhang Y.E."/>
            <person name="Wang W."/>
            <person name="Zhu M."/>
            <person name="He S."/>
            <person name="Zhang G."/>
        </authorList>
    </citation>
    <scope>NUCLEOTIDE SEQUENCE</scope>
    <source>
        <strain evidence="3">Pddl_001</strain>
    </source>
</reference>
<proteinExistence type="inferred from homology"/>
<dbReference type="SUPFAM" id="SSF158997">
    <property type="entry name" value="Trm112p-like"/>
    <property type="match status" value="1"/>
</dbReference>
<evidence type="ECO:0000313" key="3">
    <source>
        <dbReference type="EMBL" id="MBN3279882.1"/>
    </source>
</evidence>
<comment type="caution">
    <text evidence="3">The sequence shown here is derived from an EMBL/GenBank/DDBJ whole genome shotgun (WGS) entry which is preliminary data.</text>
</comment>
<dbReference type="HAMAP" id="MF_01187">
    <property type="entry name" value="UPF0434"/>
    <property type="match status" value="1"/>
</dbReference>
<keyword evidence="4" id="KW-1185">Reference proteome</keyword>
<feature type="non-terminal residue" evidence="3">
    <location>
        <position position="117"/>
    </location>
</feature>
<dbReference type="EMBL" id="JAAWVQ010093334">
    <property type="protein sequence ID" value="MBN3279882.1"/>
    <property type="molecule type" value="Genomic_DNA"/>
</dbReference>
<dbReference type="PANTHER" id="PTHR33505">
    <property type="entry name" value="ZGC:162634"/>
    <property type="match status" value="1"/>
</dbReference>
<dbReference type="Gene3D" id="2.20.25.10">
    <property type="match status" value="1"/>
</dbReference>
<gene>
    <name evidence="3" type="primary">Pyurf</name>
    <name evidence="3" type="ORF">GTO93_0003230</name>
</gene>
<evidence type="ECO:0000256" key="2">
    <source>
        <dbReference type="ARBA" id="ARBA00040939"/>
    </source>
</evidence>
<evidence type="ECO:0000256" key="1">
    <source>
        <dbReference type="ARBA" id="ARBA00038479"/>
    </source>
</evidence>
<dbReference type="PANTHER" id="PTHR33505:SF4">
    <property type="entry name" value="PROTEIN PREY, MITOCHONDRIAL"/>
    <property type="match status" value="1"/>
</dbReference>